<keyword evidence="6" id="KW-0547">Nucleotide-binding</keyword>
<feature type="domain" description="Riboflavin kinase" evidence="9">
    <location>
        <begin position="1"/>
        <end position="155"/>
    </location>
</feature>
<evidence type="ECO:0000256" key="3">
    <source>
        <dbReference type="ARBA" id="ARBA00022630"/>
    </source>
</evidence>
<keyword evidence="5" id="KW-0808">Transferase</keyword>
<dbReference type="PANTHER" id="PTHR22749">
    <property type="entry name" value="RIBOFLAVIN KINASE/FMN ADENYLYLTRANSFERASE"/>
    <property type="match status" value="1"/>
</dbReference>
<dbReference type="InterPro" id="IPR023465">
    <property type="entry name" value="Riboflavin_kinase_dom_sf"/>
</dbReference>
<keyword evidence="10" id="KW-0418">Kinase</keyword>
<dbReference type="InterPro" id="IPR023468">
    <property type="entry name" value="Riboflavin_kinase"/>
</dbReference>
<name>A0A1E7FL58_9STRA</name>
<dbReference type="PANTHER" id="PTHR22749:SF6">
    <property type="entry name" value="RIBOFLAVIN KINASE"/>
    <property type="match status" value="1"/>
</dbReference>
<evidence type="ECO:0000256" key="6">
    <source>
        <dbReference type="ARBA" id="ARBA00022741"/>
    </source>
</evidence>
<dbReference type="EMBL" id="KV784356">
    <property type="protein sequence ID" value="OEU18533.1"/>
    <property type="molecule type" value="Genomic_DNA"/>
</dbReference>
<gene>
    <name evidence="10" type="ORF">FRACYDRAFT_154081</name>
</gene>
<dbReference type="UniPathway" id="UPA00276">
    <property type="reaction ID" value="UER00406"/>
</dbReference>
<comment type="pathway">
    <text evidence="1">Cofactor biosynthesis; FMN biosynthesis; FMN from riboflavin (ATP route): step 1/1.</text>
</comment>
<sequence length="169" mass="19070">LRYRGSVDEGYGRGGKKLGVPTANLPSSLFQNALEDVATGVYFGWAAIERNNNELLQVYKAVVNVGYSPTFEGKENKEKIIEAHLILEKEEEEEDHNENDGGDDDKTSNIIEDFYGIPMRLQLLGFLREEKKFDSFPELIAQILADVDDARLSLDCHPYQSCRSDAFFS</sequence>
<evidence type="ECO:0000256" key="2">
    <source>
        <dbReference type="ARBA" id="ARBA00012105"/>
    </source>
</evidence>
<dbReference type="GO" id="GO:0009231">
    <property type="term" value="P:riboflavin biosynthetic process"/>
    <property type="evidence" value="ECO:0007669"/>
    <property type="project" value="InterPro"/>
</dbReference>
<dbReference type="InterPro" id="IPR015865">
    <property type="entry name" value="Riboflavin_kinase_bac/euk"/>
</dbReference>
<evidence type="ECO:0000313" key="10">
    <source>
        <dbReference type="EMBL" id="OEU18533.1"/>
    </source>
</evidence>
<dbReference type="Proteomes" id="UP000095751">
    <property type="component" value="Unassembled WGS sequence"/>
</dbReference>
<dbReference type="OrthoDB" id="276388at2759"/>
<feature type="non-terminal residue" evidence="10">
    <location>
        <position position="1"/>
    </location>
</feature>
<organism evidence="10 11">
    <name type="scientific">Fragilariopsis cylindrus CCMP1102</name>
    <dbReference type="NCBI Taxonomy" id="635003"/>
    <lineage>
        <taxon>Eukaryota</taxon>
        <taxon>Sar</taxon>
        <taxon>Stramenopiles</taxon>
        <taxon>Ochrophyta</taxon>
        <taxon>Bacillariophyta</taxon>
        <taxon>Bacillariophyceae</taxon>
        <taxon>Bacillariophycidae</taxon>
        <taxon>Bacillariales</taxon>
        <taxon>Bacillariaceae</taxon>
        <taxon>Fragilariopsis</taxon>
    </lineage>
</organism>
<feature type="compositionally biased region" description="Acidic residues" evidence="8">
    <location>
        <begin position="89"/>
        <end position="103"/>
    </location>
</feature>
<keyword evidence="11" id="KW-1185">Reference proteome</keyword>
<evidence type="ECO:0000256" key="7">
    <source>
        <dbReference type="ARBA" id="ARBA00022840"/>
    </source>
</evidence>
<evidence type="ECO:0000256" key="8">
    <source>
        <dbReference type="SAM" id="MobiDB-lite"/>
    </source>
</evidence>
<dbReference type="GO" id="GO:0008531">
    <property type="term" value="F:riboflavin kinase activity"/>
    <property type="evidence" value="ECO:0007669"/>
    <property type="project" value="UniProtKB-EC"/>
</dbReference>
<keyword evidence="4" id="KW-0288">FMN</keyword>
<dbReference type="KEGG" id="fcy:FRACYDRAFT_154081"/>
<dbReference type="GO" id="GO:0005524">
    <property type="term" value="F:ATP binding"/>
    <property type="evidence" value="ECO:0007669"/>
    <property type="project" value="UniProtKB-KW"/>
</dbReference>
<evidence type="ECO:0000256" key="5">
    <source>
        <dbReference type="ARBA" id="ARBA00022679"/>
    </source>
</evidence>
<keyword evidence="7" id="KW-0067">ATP-binding</keyword>
<keyword evidence="3" id="KW-0285">Flavoprotein</keyword>
<dbReference type="AlphaFoldDB" id="A0A1E7FL58"/>
<dbReference type="Pfam" id="PF01687">
    <property type="entry name" value="Flavokinase"/>
    <property type="match status" value="1"/>
</dbReference>
<protein>
    <recommendedName>
        <fullName evidence="2">riboflavin kinase</fullName>
        <ecNumber evidence="2">2.7.1.26</ecNumber>
    </recommendedName>
</protein>
<dbReference type="GO" id="GO:0009398">
    <property type="term" value="P:FMN biosynthetic process"/>
    <property type="evidence" value="ECO:0007669"/>
    <property type="project" value="UniProtKB-UniPathway"/>
</dbReference>
<dbReference type="SUPFAM" id="SSF82114">
    <property type="entry name" value="Riboflavin kinase-like"/>
    <property type="match status" value="1"/>
</dbReference>
<feature type="non-terminal residue" evidence="10">
    <location>
        <position position="169"/>
    </location>
</feature>
<evidence type="ECO:0000313" key="11">
    <source>
        <dbReference type="Proteomes" id="UP000095751"/>
    </source>
</evidence>
<feature type="region of interest" description="Disordered" evidence="8">
    <location>
        <begin position="88"/>
        <end position="108"/>
    </location>
</feature>
<evidence type="ECO:0000259" key="9">
    <source>
        <dbReference type="SMART" id="SM00904"/>
    </source>
</evidence>
<dbReference type="InParanoid" id="A0A1E7FL58"/>
<dbReference type="EC" id="2.7.1.26" evidence="2"/>
<accession>A0A1E7FL58</accession>
<dbReference type="Gene3D" id="2.40.30.30">
    <property type="entry name" value="Riboflavin kinase-like"/>
    <property type="match status" value="1"/>
</dbReference>
<reference evidence="10 11" key="1">
    <citation type="submission" date="2016-09" db="EMBL/GenBank/DDBJ databases">
        <title>Extensive genetic diversity and differential bi-allelic expression allows diatom success in the polar Southern Ocean.</title>
        <authorList>
            <consortium name="DOE Joint Genome Institute"/>
            <person name="Mock T."/>
            <person name="Otillar R.P."/>
            <person name="Strauss J."/>
            <person name="Dupont C."/>
            <person name="Frickenhaus S."/>
            <person name="Maumus F."/>
            <person name="Mcmullan M."/>
            <person name="Sanges R."/>
            <person name="Schmutz J."/>
            <person name="Toseland A."/>
            <person name="Valas R."/>
            <person name="Veluchamy A."/>
            <person name="Ward B.J."/>
            <person name="Allen A."/>
            <person name="Barry K."/>
            <person name="Falciatore A."/>
            <person name="Ferrante M."/>
            <person name="Fortunato A.E."/>
            <person name="Gloeckner G."/>
            <person name="Gruber A."/>
            <person name="Hipkin R."/>
            <person name="Janech M."/>
            <person name="Kroth P."/>
            <person name="Leese F."/>
            <person name="Lindquist E."/>
            <person name="Lyon B.R."/>
            <person name="Martin J."/>
            <person name="Mayer C."/>
            <person name="Parker M."/>
            <person name="Quesneville H."/>
            <person name="Raymond J."/>
            <person name="Uhlig C."/>
            <person name="Valentin K.U."/>
            <person name="Worden A.Z."/>
            <person name="Armbrust E.V."/>
            <person name="Bowler C."/>
            <person name="Green B."/>
            <person name="Moulton V."/>
            <person name="Van Oosterhout C."/>
            <person name="Grigoriev I."/>
        </authorList>
    </citation>
    <scope>NUCLEOTIDE SEQUENCE [LARGE SCALE GENOMIC DNA]</scope>
    <source>
        <strain evidence="10 11">CCMP1102</strain>
    </source>
</reference>
<dbReference type="SMART" id="SM00904">
    <property type="entry name" value="Flavokinase"/>
    <property type="match status" value="1"/>
</dbReference>
<evidence type="ECO:0000256" key="4">
    <source>
        <dbReference type="ARBA" id="ARBA00022643"/>
    </source>
</evidence>
<proteinExistence type="predicted"/>
<evidence type="ECO:0000256" key="1">
    <source>
        <dbReference type="ARBA" id="ARBA00005201"/>
    </source>
</evidence>